<proteinExistence type="predicted"/>
<dbReference type="AlphaFoldDB" id="I2NX66"/>
<gene>
    <name evidence="1" type="ORF">HMPREF1051_1269</name>
</gene>
<comment type="caution">
    <text evidence="1">The sequence shown here is derived from an EMBL/GenBank/DDBJ whole genome shotgun (WGS) entry which is preliminary data.</text>
</comment>
<reference evidence="1 2" key="1">
    <citation type="submission" date="2012-04" db="EMBL/GenBank/DDBJ databases">
        <authorList>
            <person name="Harkins D.M."/>
            <person name="Madupu R."/>
            <person name="Durkin A.S."/>
            <person name="Torralba M."/>
            <person name="Methe B."/>
            <person name="Sutton G.G."/>
            <person name="Nelson K.E."/>
        </authorList>
    </citation>
    <scope>NUCLEOTIDE SEQUENCE [LARGE SCALE GENOMIC DNA]</scope>
    <source>
        <strain evidence="1 2">VK64</strain>
    </source>
</reference>
<sequence>MTVMWKWRFNTQPPEGGWLYFHGVPIEYCPVSTHSRLKAAGIVVVVVRQSCAGFNTQPPEGGWFA</sequence>
<accession>I2NX66</accession>
<dbReference type="PATRIC" id="fig|1095748.3.peg.102"/>
<evidence type="ECO:0000313" key="2">
    <source>
        <dbReference type="Proteomes" id="UP000004473"/>
    </source>
</evidence>
<dbReference type="EMBL" id="AJMT01000007">
    <property type="protein sequence ID" value="EIG30427.1"/>
    <property type="molecule type" value="Genomic_DNA"/>
</dbReference>
<protein>
    <submittedName>
        <fullName evidence="1">Uncharacterized protein</fullName>
    </submittedName>
</protein>
<organism evidence="1 2">
    <name type="scientific">Neisseria sicca VK64</name>
    <dbReference type="NCBI Taxonomy" id="1095748"/>
    <lineage>
        <taxon>Bacteria</taxon>
        <taxon>Pseudomonadati</taxon>
        <taxon>Pseudomonadota</taxon>
        <taxon>Betaproteobacteria</taxon>
        <taxon>Neisseriales</taxon>
        <taxon>Neisseriaceae</taxon>
        <taxon>Neisseria</taxon>
    </lineage>
</organism>
<name>I2NX66_NEISI</name>
<dbReference type="Proteomes" id="UP000004473">
    <property type="component" value="Unassembled WGS sequence"/>
</dbReference>
<evidence type="ECO:0000313" key="1">
    <source>
        <dbReference type="EMBL" id="EIG30427.1"/>
    </source>
</evidence>